<dbReference type="Proteomes" id="UP000830198">
    <property type="component" value="Chromosome"/>
</dbReference>
<dbReference type="NCBIfam" id="TIGR03696">
    <property type="entry name" value="Rhs_assc_core"/>
    <property type="match status" value="1"/>
</dbReference>
<evidence type="ECO:0000313" key="4">
    <source>
        <dbReference type="Proteomes" id="UP000830198"/>
    </source>
</evidence>
<organism evidence="3 4">
    <name type="scientific">Chitinophaga filiformis</name>
    <name type="common">Myxococcus filiformis</name>
    <name type="synonym">Flexibacter filiformis</name>
    <dbReference type="NCBI Taxonomy" id="104663"/>
    <lineage>
        <taxon>Bacteria</taxon>
        <taxon>Pseudomonadati</taxon>
        <taxon>Bacteroidota</taxon>
        <taxon>Chitinophagia</taxon>
        <taxon>Chitinophagales</taxon>
        <taxon>Chitinophagaceae</taxon>
        <taxon>Chitinophaga</taxon>
    </lineage>
</organism>
<sequence length="1411" mass="157412">MKVTSILLLIPLSIVGVLRAQNKPANTSRPAAIPAVAPAPYTTTMVNSIRTWTPSMPIAESATVMSAARTVAEVKQETQYFDGLGRLLQTVEKGLSPTGKDRVSPVDYDAFGREQYEYLPYIPKTGNTSDGLFKMAPFAGQRAFYRDSTLAPGTGGDSIYYTQTAYEASPLNRVLQTWAPGNSWAKEGGNRPVKQQYLVNSIADSVRLWDVNALSPMPVSSRIYGNGELLKELVINEAGVQTVLYKDKEGHVVLKKTQLAAAPGAAHTGWLCTYYVYDGLGDLRCIVPPKAVEAIRSNWIIPADIARELCFFYRYDKRSRMIVQKVPGADSTEMIYDERDRLIGRRDGNLKVLGMWHATYYDQLDREQKTALFYDARSREAMQAAVNQAGFNPLNAFPFIDSSALRVLTNTYYNNYNFPGRQNYVTADITKVQAGANPYAEALPATASTMTRGLTTGRRYRIEATEQFNTTTIYYNDKGRVVQTITDNMPGGRDITNTLYDFSGKVLSIYQKHTNPRSTLTPLTTVLTQFDYDAMGRIDTVKKRINDNPALQRTIAVNTYDELGRLKTKRLDVSGAATQLELLQYEYNIRGWLKALNRQFVNTLNATSNWFGQEYCYDYGFDSVDYNGNIAGIKWKSLSDGIPRAYGYDYDRADRLTRADFREQLSGNTAWTNSKADFSVSGLAYDAGGNLLAMKQMGLNGPVIQTIDSLKYGYFNNSHRLSYVTDKKNNPASTLGDFNETDNREEQDYWYDPNGNIAKDRNKGIDTIYYNHQQLPAILYAKNKTASIYYLYAGGTGERLAKMVTDASIQPQLFRTTHYINDFQYEQDSLQFISHEEGRVRPIYRTGQPVTYAFDYFIKDQQGNVRMVLSSQKDTAIYAATMEAAMAGTENALFSNIDKTRTSRPANYPTDGTTNPNAYVARLNAINGQKIGPSIVLRVVAGDSLQIGVRALYKHAGALSSSTTAATMVAAILDAFSGATIKGGIHQATGSASPVYTLNSNTYNQLKTKDASQDQPGKPKAYLSYILFDDQFNLVDENSGMRQVGSAIDALQTLVVQKMRIKKTGFIYIYTSNESGQDVFFDNLVVTHNGGALLEETHYYPFGLTMAGISRNALKGTQYPENRKRYNGIDFSADLGLNQYDAFYRTLDPQTGRWKQIDPKIDAMESWSPYASHFDNPIRYSDPLGDWPGPGDGFFTRLLNFAADAKENFRRNTTQQKNFVREKAQEGINNFKYRIATGTTTPQLLFEEFRKNPLAAPTGIGGVEVKLATVAAKEFALTSEAAGAGTKTAAGFEVRAQMKAKLDGAERRALFGDGWASGSLKEAREKFAPGAEGVLNEKGTKTYYHNPEAKIRVVYDNLGDYFRLENTTLTGERRYVDFTGKVPNNKILVNGKQMGRDKIEYHQVTHFINID</sequence>
<feature type="signal peptide" evidence="1">
    <location>
        <begin position="1"/>
        <end position="20"/>
    </location>
</feature>
<evidence type="ECO:0000259" key="2">
    <source>
        <dbReference type="Pfam" id="PF20041"/>
    </source>
</evidence>
<keyword evidence="1" id="KW-0732">Signal</keyword>
<accession>A0ABY4HUW8</accession>
<reference evidence="3 4" key="1">
    <citation type="submission" date="2022-04" db="EMBL/GenBank/DDBJ databases">
        <title>The arsenic-methylating capacity of Chitinophaga filiformis YT5 during chitin decomposition.</title>
        <authorList>
            <person name="Chen G."/>
            <person name="Liang Y."/>
        </authorList>
    </citation>
    <scope>NUCLEOTIDE SEQUENCE [LARGE SCALE GENOMIC DNA]</scope>
    <source>
        <strain evidence="3 4">YT5</strain>
    </source>
</reference>
<keyword evidence="4" id="KW-1185">Reference proteome</keyword>
<dbReference type="Pfam" id="PF20041">
    <property type="entry name" value="DUF6443"/>
    <property type="match status" value="1"/>
</dbReference>
<dbReference type="RefSeq" id="WP_247808994.1">
    <property type="nucleotide sequence ID" value="NZ_CP095855.1"/>
</dbReference>
<dbReference type="Gene3D" id="2.180.10.10">
    <property type="entry name" value="RHS repeat-associated core"/>
    <property type="match status" value="2"/>
</dbReference>
<evidence type="ECO:0000313" key="3">
    <source>
        <dbReference type="EMBL" id="UPK66788.1"/>
    </source>
</evidence>
<dbReference type="InterPro" id="IPR045619">
    <property type="entry name" value="DUF6443"/>
</dbReference>
<dbReference type="EMBL" id="CP095855">
    <property type="protein sequence ID" value="UPK66788.1"/>
    <property type="molecule type" value="Genomic_DNA"/>
</dbReference>
<gene>
    <name evidence="3" type="ORF">MYF79_17770</name>
</gene>
<feature type="chain" id="PRO_5045661027" evidence="1">
    <location>
        <begin position="21"/>
        <end position="1411"/>
    </location>
</feature>
<protein>
    <submittedName>
        <fullName evidence="3">DUF6443 domain-containing protein</fullName>
    </submittedName>
</protein>
<proteinExistence type="predicted"/>
<evidence type="ECO:0000256" key="1">
    <source>
        <dbReference type="SAM" id="SignalP"/>
    </source>
</evidence>
<feature type="domain" description="DUF6443" evidence="2">
    <location>
        <begin position="64"/>
        <end position="197"/>
    </location>
</feature>
<dbReference type="InterPro" id="IPR022385">
    <property type="entry name" value="Rhs_assc_core"/>
</dbReference>
<name>A0ABY4HUW8_CHIFI</name>